<accession>A0A2N3Y750</accession>
<evidence type="ECO:0000313" key="8">
    <source>
        <dbReference type="EMBL" id="PKW18759.1"/>
    </source>
</evidence>
<feature type="transmembrane region" description="Helical" evidence="6">
    <location>
        <begin position="6"/>
        <end position="28"/>
    </location>
</feature>
<dbReference type="InterPro" id="IPR018076">
    <property type="entry name" value="T2SS_GspF_dom"/>
</dbReference>
<evidence type="ECO:0000256" key="4">
    <source>
        <dbReference type="ARBA" id="ARBA00022989"/>
    </source>
</evidence>
<dbReference type="GO" id="GO:0005886">
    <property type="term" value="C:plasma membrane"/>
    <property type="evidence" value="ECO:0007669"/>
    <property type="project" value="UniProtKB-SubCell"/>
</dbReference>
<proteinExistence type="predicted"/>
<feature type="transmembrane region" description="Helical" evidence="6">
    <location>
        <begin position="220"/>
        <end position="239"/>
    </location>
</feature>
<keyword evidence="9" id="KW-1185">Reference proteome</keyword>
<evidence type="ECO:0000313" key="9">
    <source>
        <dbReference type="Proteomes" id="UP000233786"/>
    </source>
</evidence>
<keyword evidence="3 6" id="KW-0812">Transmembrane</keyword>
<dbReference type="PANTHER" id="PTHR35007:SF3">
    <property type="entry name" value="POSSIBLE CONSERVED ALANINE RICH MEMBRANE PROTEIN"/>
    <property type="match status" value="1"/>
</dbReference>
<dbReference type="Proteomes" id="UP000233786">
    <property type="component" value="Unassembled WGS sequence"/>
</dbReference>
<reference evidence="8" key="1">
    <citation type="submission" date="2017-12" db="EMBL/GenBank/DDBJ databases">
        <title>Sequencing the genomes of 1000 Actinobacteria strains.</title>
        <authorList>
            <person name="Klenk H.-P."/>
        </authorList>
    </citation>
    <scope>NUCLEOTIDE SEQUENCE [LARGE SCALE GENOMIC DNA]</scope>
    <source>
        <strain evidence="8">DSM 44228</strain>
    </source>
</reference>
<evidence type="ECO:0000256" key="5">
    <source>
        <dbReference type="ARBA" id="ARBA00023136"/>
    </source>
</evidence>
<dbReference type="PANTHER" id="PTHR35007">
    <property type="entry name" value="INTEGRAL MEMBRANE PROTEIN-RELATED"/>
    <property type="match status" value="1"/>
</dbReference>
<dbReference type="AlphaFoldDB" id="A0A2N3Y750"/>
<keyword evidence="4 6" id="KW-1133">Transmembrane helix</keyword>
<organism evidence="8 9">
    <name type="scientific">Saccharopolyspora spinosa</name>
    <dbReference type="NCBI Taxonomy" id="60894"/>
    <lineage>
        <taxon>Bacteria</taxon>
        <taxon>Bacillati</taxon>
        <taxon>Actinomycetota</taxon>
        <taxon>Actinomycetes</taxon>
        <taxon>Pseudonocardiales</taxon>
        <taxon>Pseudonocardiaceae</taxon>
        <taxon>Saccharopolyspora</taxon>
    </lineage>
</organism>
<keyword evidence="5 6" id="KW-0472">Membrane</keyword>
<gene>
    <name evidence="8" type="ORF">A8926_6887</name>
</gene>
<evidence type="ECO:0000259" key="7">
    <source>
        <dbReference type="Pfam" id="PF00482"/>
    </source>
</evidence>
<comment type="caution">
    <text evidence="8">The sequence shown here is derived from an EMBL/GenBank/DDBJ whole genome shotgun (WGS) entry which is preliminary data.</text>
</comment>
<keyword evidence="2" id="KW-1003">Cell membrane</keyword>
<evidence type="ECO:0000256" key="3">
    <source>
        <dbReference type="ARBA" id="ARBA00022692"/>
    </source>
</evidence>
<feature type="domain" description="Type II secretion system protein GspF" evidence="7">
    <location>
        <begin position="105"/>
        <end position="231"/>
    </location>
</feature>
<sequence length="282" mass="29979">MISSFSVLCGLVLGAGLVLGLLTFAAPPRLGRRPAGRFWVSVWRRVRRWWRRGLLATAVASGVWWFSGWPVAGLAAVAAVLGLPVLLAPAGPRDAIALQDALAVWTRRVGDLLASGAGGLHQALARSADTAPEPLTGALRRLADRLPGDRPERALRAFADELADPAVDEVVLALLLRVRSGGRGLVENLHALSAALNTRVAAQREIEADRAKPRTTVRTLVAITAVMAGGLLVFAHPYLAPFTSWEGQAVLAGVVGIFAGALWRMHRLSTAAPRSRYLGSRP</sequence>
<protein>
    <submittedName>
        <fullName evidence="8">Flp pilus assembly protein TadB</fullName>
    </submittedName>
</protein>
<dbReference type="EMBL" id="PJNB01000001">
    <property type="protein sequence ID" value="PKW18759.1"/>
    <property type="molecule type" value="Genomic_DNA"/>
</dbReference>
<dbReference type="RefSeq" id="WP_158309641.1">
    <property type="nucleotide sequence ID" value="NZ_CP061007.1"/>
</dbReference>
<evidence type="ECO:0000256" key="1">
    <source>
        <dbReference type="ARBA" id="ARBA00004651"/>
    </source>
</evidence>
<evidence type="ECO:0000256" key="2">
    <source>
        <dbReference type="ARBA" id="ARBA00022475"/>
    </source>
</evidence>
<evidence type="ECO:0000256" key="6">
    <source>
        <dbReference type="SAM" id="Phobius"/>
    </source>
</evidence>
<feature type="transmembrane region" description="Helical" evidence="6">
    <location>
        <begin position="245"/>
        <end position="265"/>
    </location>
</feature>
<name>A0A2N3Y750_SACSN</name>
<dbReference type="STRING" id="994479.GCA_000194155_04908"/>
<feature type="transmembrane region" description="Helical" evidence="6">
    <location>
        <begin position="72"/>
        <end position="90"/>
    </location>
</feature>
<dbReference type="Pfam" id="PF00482">
    <property type="entry name" value="T2SSF"/>
    <property type="match status" value="1"/>
</dbReference>
<comment type="subcellular location">
    <subcellularLocation>
        <location evidence="1">Cell membrane</location>
        <topology evidence="1">Multi-pass membrane protein</topology>
    </subcellularLocation>
</comment>